<feature type="domain" description="TNase-like" evidence="4">
    <location>
        <begin position="37"/>
        <end position="172"/>
    </location>
</feature>
<comment type="caution">
    <text evidence="5">The sequence shown here is derived from an EMBL/GenBank/DDBJ whole genome shotgun (WGS) entry which is preliminary data.</text>
</comment>
<evidence type="ECO:0000259" key="4">
    <source>
        <dbReference type="PROSITE" id="PS50830"/>
    </source>
</evidence>
<dbReference type="GO" id="GO:0016787">
    <property type="term" value="F:hydrolase activity"/>
    <property type="evidence" value="ECO:0007669"/>
    <property type="project" value="UniProtKB-KW"/>
</dbReference>
<sequence>MKLFYYTVIAAVTLSLLLIISPLSPRFSPAAKEYGRPVQEYRVTAVHDGDTVSIRARSFAGIPVKLERVRLIGVDAPELEQEPWGRRSKRQLKKLISESNWIVRVEFDVERRDRYGRLLAYLWGRNGRLINEELIETGYALSYTIPPNVKYAEKLTAARARAEAKKAGLWGTGGLRELPGEWRKQHPRS</sequence>
<keyword evidence="1" id="KW-0540">Nuclease</keyword>
<dbReference type="Gene3D" id="2.40.50.90">
    <property type="match status" value="1"/>
</dbReference>
<dbReference type="SUPFAM" id="SSF50199">
    <property type="entry name" value="Staphylococcal nuclease"/>
    <property type="match status" value="1"/>
</dbReference>
<evidence type="ECO:0000313" key="5">
    <source>
        <dbReference type="EMBL" id="MBZ0154816.1"/>
    </source>
</evidence>
<evidence type="ECO:0000313" key="6">
    <source>
        <dbReference type="Proteomes" id="UP000705867"/>
    </source>
</evidence>
<keyword evidence="3" id="KW-0378">Hydrolase</keyword>
<reference evidence="5" key="1">
    <citation type="journal article" date="2021" name="bioRxiv">
        <title>Unraveling nitrogen, sulfur and carbon metabolic pathways and microbial community transcriptional responses to substrate deprivation and toxicity stresses in a bioreactor mimicking anoxic brackish coastal sediment conditions.</title>
        <authorList>
            <person name="Martins P.D."/>
            <person name="Echeveste M.J."/>
            <person name="Arshad A."/>
            <person name="Kurth J."/>
            <person name="Ouboter H."/>
            <person name="Jetten M.S.M."/>
            <person name="Welte C.U."/>
        </authorList>
    </citation>
    <scope>NUCLEOTIDE SEQUENCE</scope>
    <source>
        <strain evidence="5">MAG_39</strain>
    </source>
</reference>
<proteinExistence type="predicted"/>
<dbReference type="PANTHER" id="PTHR12302:SF3">
    <property type="entry name" value="SERINE_THREONINE-PROTEIN KINASE 31"/>
    <property type="match status" value="1"/>
</dbReference>
<accession>A0A953LVG0</accession>
<dbReference type="AlphaFoldDB" id="A0A953LVG0"/>
<dbReference type="GO" id="GO:0004519">
    <property type="term" value="F:endonuclease activity"/>
    <property type="evidence" value="ECO:0007669"/>
    <property type="project" value="UniProtKB-KW"/>
</dbReference>
<dbReference type="PANTHER" id="PTHR12302">
    <property type="entry name" value="EBNA2 BINDING PROTEIN P100"/>
    <property type="match status" value="1"/>
</dbReference>
<dbReference type="Proteomes" id="UP000705867">
    <property type="component" value="Unassembled WGS sequence"/>
</dbReference>
<organism evidence="5 6">
    <name type="scientific">Candidatus Nitrobium versatile</name>
    <dbReference type="NCBI Taxonomy" id="2884831"/>
    <lineage>
        <taxon>Bacteria</taxon>
        <taxon>Pseudomonadati</taxon>
        <taxon>Nitrospirota</taxon>
        <taxon>Nitrospiria</taxon>
        <taxon>Nitrospirales</taxon>
        <taxon>Nitrospiraceae</taxon>
        <taxon>Candidatus Nitrobium</taxon>
    </lineage>
</organism>
<evidence type="ECO:0000256" key="2">
    <source>
        <dbReference type="ARBA" id="ARBA00022759"/>
    </source>
</evidence>
<dbReference type="EMBL" id="JAIOIV010000014">
    <property type="protein sequence ID" value="MBZ0154816.1"/>
    <property type="molecule type" value="Genomic_DNA"/>
</dbReference>
<dbReference type="PROSITE" id="PS50830">
    <property type="entry name" value="TNASE_3"/>
    <property type="match status" value="1"/>
</dbReference>
<dbReference type="Pfam" id="PF00565">
    <property type="entry name" value="SNase"/>
    <property type="match status" value="1"/>
</dbReference>
<reference evidence="5" key="2">
    <citation type="submission" date="2021-08" db="EMBL/GenBank/DDBJ databases">
        <authorList>
            <person name="Dalcin Martins P."/>
        </authorList>
    </citation>
    <scope>NUCLEOTIDE SEQUENCE</scope>
    <source>
        <strain evidence="5">MAG_39</strain>
    </source>
</reference>
<evidence type="ECO:0000256" key="1">
    <source>
        <dbReference type="ARBA" id="ARBA00022722"/>
    </source>
</evidence>
<protein>
    <submittedName>
        <fullName evidence="5">Thermonuclease family protein</fullName>
    </submittedName>
</protein>
<keyword evidence="2" id="KW-0255">Endonuclease</keyword>
<gene>
    <name evidence="5" type="ORF">K8I29_01205</name>
</gene>
<dbReference type="InterPro" id="IPR035437">
    <property type="entry name" value="SNase_OB-fold_sf"/>
</dbReference>
<dbReference type="InterPro" id="IPR016071">
    <property type="entry name" value="Staphylococal_nuclease_OB-fold"/>
</dbReference>
<evidence type="ECO:0000256" key="3">
    <source>
        <dbReference type="ARBA" id="ARBA00022801"/>
    </source>
</evidence>
<name>A0A953LVG0_9BACT</name>
<dbReference type="SMART" id="SM00318">
    <property type="entry name" value="SNc"/>
    <property type="match status" value="1"/>
</dbReference>